<dbReference type="InterPro" id="IPR021365">
    <property type="entry name" value="DUF2891"/>
</dbReference>
<dbReference type="KEGG" id="run:DR864_23765"/>
<feature type="signal peptide" evidence="1">
    <location>
        <begin position="1"/>
        <end position="20"/>
    </location>
</feature>
<gene>
    <name evidence="2" type="ORF">DR864_23765</name>
</gene>
<evidence type="ECO:0000313" key="2">
    <source>
        <dbReference type="EMBL" id="AXE20539.1"/>
    </source>
</evidence>
<evidence type="ECO:0000313" key="3">
    <source>
        <dbReference type="Proteomes" id="UP000251993"/>
    </source>
</evidence>
<evidence type="ECO:0000256" key="1">
    <source>
        <dbReference type="SAM" id="SignalP"/>
    </source>
</evidence>
<accession>A0A344TPG8</accession>
<organism evidence="2 3">
    <name type="scientific">Runella rosea</name>
    <dbReference type="NCBI Taxonomy" id="2259595"/>
    <lineage>
        <taxon>Bacteria</taxon>
        <taxon>Pseudomonadati</taxon>
        <taxon>Bacteroidota</taxon>
        <taxon>Cytophagia</taxon>
        <taxon>Cytophagales</taxon>
        <taxon>Spirosomataceae</taxon>
        <taxon>Runella</taxon>
    </lineage>
</organism>
<keyword evidence="1" id="KW-0732">Signal</keyword>
<dbReference type="AlphaFoldDB" id="A0A344TPG8"/>
<sequence length="367" mass="41747">MKFYTFLLFGFLLTMAESRAQNPYLATRNGQLELTPAGASFLAKLPLHCINTEYPNKTGHTLEAEKDARLSPKELHPSFYGCLDWHSSVHGHWMLVRLLKTFKNLPEEAQIRNILNDSFAPDKLKTEADYFTKYPLAKTFERTYGWAWLLKLDEELSTWDDPQARQWHQHLRPLTQQVVGLWTAFLPKQTYPNRTGVHPNTAFGLVFALDYARTVKNTVFEAQIIQKAKDFYLKNTNAPAFQEPDGSDFLSPSLEVADLMRRILPQAAFLKWFNAFLPAAGLQNVMKMPVVSDRNDMQIVHLDGLSLSRAWCMLGIARALPKTDPRRASLLKSAHTFINTTLPQITNGGYGGEHWLASFAVYALGQE</sequence>
<dbReference type="EMBL" id="CP030850">
    <property type="protein sequence ID" value="AXE20539.1"/>
    <property type="molecule type" value="Genomic_DNA"/>
</dbReference>
<protein>
    <submittedName>
        <fullName evidence="2">DUF2891 domain-containing protein</fullName>
    </submittedName>
</protein>
<dbReference type="OrthoDB" id="9779797at2"/>
<feature type="chain" id="PRO_5016716016" evidence="1">
    <location>
        <begin position="21"/>
        <end position="367"/>
    </location>
</feature>
<name>A0A344TPG8_9BACT</name>
<proteinExistence type="predicted"/>
<dbReference type="RefSeq" id="WP_114069302.1">
    <property type="nucleotide sequence ID" value="NZ_CP030850.1"/>
</dbReference>
<reference evidence="2 3" key="1">
    <citation type="submission" date="2018-07" db="EMBL/GenBank/DDBJ databases">
        <title>Genome sequencing of Runella.</title>
        <authorList>
            <person name="Baek M.-G."/>
            <person name="Yi H."/>
        </authorList>
    </citation>
    <scope>NUCLEOTIDE SEQUENCE [LARGE SCALE GENOMIC DNA]</scope>
    <source>
        <strain evidence="2 3">HYN0085</strain>
    </source>
</reference>
<dbReference type="Proteomes" id="UP000251993">
    <property type="component" value="Chromosome"/>
</dbReference>
<keyword evidence="3" id="KW-1185">Reference proteome</keyword>
<dbReference type="Pfam" id="PF11199">
    <property type="entry name" value="DUF2891"/>
    <property type="match status" value="1"/>
</dbReference>